<organism evidence="4 5">
    <name type="scientific">Planctobacterium marinum</name>
    <dbReference type="NCBI Taxonomy" id="1631968"/>
    <lineage>
        <taxon>Bacteria</taxon>
        <taxon>Pseudomonadati</taxon>
        <taxon>Pseudomonadota</taxon>
        <taxon>Gammaproteobacteria</taxon>
        <taxon>Alteromonadales</taxon>
        <taxon>Alteromonadaceae</taxon>
        <taxon>Planctobacterium</taxon>
    </lineage>
</organism>
<dbReference type="InterPro" id="IPR000182">
    <property type="entry name" value="GNAT_dom"/>
</dbReference>
<dbReference type="PANTHER" id="PTHR43877:SF5">
    <property type="entry name" value="BLL8307 PROTEIN"/>
    <property type="match status" value="1"/>
</dbReference>
<feature type="domain" description="N-acetyltransferase" evidence="3">
    <location>
        <begin position="4"/>
        <end position="153"/>
    </location>
</feature>
<protein>
    <submittedName>
        <fullName evidence="4">N-acetyltransferase</fullName>
    </submittedName>
</protein>
<dbReference type="Pfam" id="PF00583">
    <property type="entry name" value="Acetyltransf_1"/>
    <property type="match status" value="1"/>
</dbReference>
<dbReference type="CDD" id="cd04301">
    <property type="entry name" value="NAT_SF"/>
    <property type="match status" value="1"/>
</dbReference>
<evidence type="ECO:0000313" key="4">
    <source>
        <dbReference type="EMBL" id="BDX06906.1"/>
    </source>
</evidence>
<name>A0AA48HI96_9ALTE</name>
<dbReference type="AlphaFoldDB" id="A0AA48HI96"/>
<reference evidence="4" key="1">
    <citation type="submission" date="2023-01" db="EMBL/GenBank/DDBJ databases">
        <title>Complete genome sequence of Planctobacterium marinum strain Dej080120_11.</title>
        <authorList>
            <person name="Ueki S."/>
            <person name="Maruyama F."/>
        </authorList>
    </citation>
    <scope>NUCLEOTIDE SEQUENCE</scope>
    <source>
        <strain evidence="4">Dej080120_11</strain>
    </source>
</reference>
<keyword evidence="5" id="KW-1185">Reference proteome</keyword>
<dbReference type="PROSITE" id="PS51186">
    <property type="entry name" value="GNAT"/>
    <property type="match status" value="1"/>
</dbReference>
<sequence length="153" mass="17308">MLDIRLDDVMEPQVVALLEEHIADMYATSPPESVHTLDLAALRQPDISFWSVWQGDEALGCVALKEHERHWAEIKSMRTSNASRGQGIGKVLLEHVIAVAKQRGYQMLRLETGAEPFFEPARSLYSGYGFRVRGPFADYSNDPNSIFMERVLD</sequence>
<gene>
    <name evidence="4" type="primary">ysnE</name>
    <name evidence="4" type="ORF">MACH26_24270</name>
</gene>
<evidence type="ECO:0000313" key="5">
    <source>
        <dbReference type="Proteomes" id="UP001333710"/>
    </source>
</evidence>
<dbReference type="PANTHER" id="PTHR43877">
    <property type="entry name" value="AMINOALKYLPHOSPHONATE N-ACETYLTRANSFERASE-RELATED-RELATED"/>
    <property type="match status" value="1"/>
</dbReference>
<evidence type="ECO:0000256" key="2">
    <source>
        <dbReference type="ARBA" id="ARBA00023315"/>
    </source>
</evidence>
<dbReference type="Gene3D" id="3.40.630.30">
    <property type="match status" value="1"/>
</dbReference>
<dbReference type="InterPro" id="IPR016181">
    <property type="entry name" value="Acyl_CoA_acyltransferase"/>
</dbReference>
<accession>A0AA48HI96</accession>
<dbReference type="SUPFAM" id="SSF55729">
    <property type="entry name" value="Acyl-CoA N-acyltransferases (Nat)"/>
    <property type="match status" value="1"/>
</dbReference>
<dbReference type="GO" id="GO:0016747">
    <property type="term" value="F:acyltransferase activity, transferring groups other than amino-acyl groups"/>
    <property type="evidence" value="ECO:0007669"/>
    <property type="project" value="InterPro"/>
</dbReference>
<dbReference type="RefSeq" id="WP_338292901.1">
    <property type="nucleotide sequence ID" value="NZ_AP027272.1"/>
</dbReference>
<proteinExistence type="predicted"/>
<evidence type="ECO:0000256" key="1">
    <source>
        <dbReference type="ARBA" id="ARBA00022679"/>
    </source>
</evidence>
<evidence type="ECO:0000259" key="3">
    <source>
        <dbReference type="PROSITE" id="PS51186"/>
    </source>
</evidence>
<dbReference type="InterPro" id="IPR050832">
    <property type="entry name" value="Bact_Acetyltransf"/>
</dbReference>
<dbReference type="KEGG" id="pmaw:MACH26_24270"/>
<keyword evidence="1" id="KW-0808">Transferase</keyword>
<dbReference type="Proteomes" id="UP001333710">
    <property type="component" value="Chromosome"/>
</dbReference>
<keyword evidence="2" id="KW-0012">Acyltransferase</keyword>
<dbReference type="EMBL" id="AP027272">
    <property type="protein sequence ID" value="BDX06906.1"/>
    <property type="molecule type" value="Genomic_DNA"/>
</dbReference>